<dbReference type="EC" id="5.4.4.2" evidence="3"/>
<proteinExistence type="inferred from homology"/>
<keyword evidence="4 8" id="KW-0413">Isomerase</keyword>
<dbReference type="InterPro" id="IPR015890">
    <property type="entry name" value="Chorismate_C"/>
</dbReference>
<dbReference type="EMBL" id="JACOGD010000005">
    <property type="protein sequence ID" value="MBC3932256.1"/>
    <property type="molecule type" value="Genomic_DNA"/>
</dbReference>
<dbReference type="Pfam" id="PF00425">
    <property type="entry name" value="Chorismate_bind"/>
    <property type="match status" value="1"/>
</dbReference>
<comment type="similarity">
    <text evidence="2">Belongs to the isochorismate synthase family.</text>
</comment>
<name>A0ABR7A608_9BURK</name>
<evidence type="ECO:0000256" key="2">
    <source>
        <dbReference type="ARBA" id="ARBA00005297"/>
    </source>
</evidence>
<dbReference type="InterPro" id="IPR005801">
    <property type="entry name" value="ADC_synthase"/>
</dbReference>
<evidence type="ECO:0000256" key="3">
    <source>
        <dbReference type="ARBA" id="ARBA00012824"/>
    </source>
</evidence>
<dbReference type="Gene3D" id="3.60.120.10">
    <property type="entry name" value="Anthranilate synthase"/>
    <property type="match status" value="1"/>
</dbReference>
<reference evidence="8 9" key="1">
    <citation type="submission" date="2020-08" db="EMBL/GenBank/DDBJ databases">
        <title>Novel species isolated from subtropical streams in China.</title>
        <authorList>
            <person name="Lu H."/>
        </authorList>
    </citation>
    <scope>NUCLEOTIDE SEQUENCE [LARGE SCALE GENOMIC DNA]</scope>
    <source>
        <strain evidence="8 9">CY22W</strain>
    </source>
</reference>
<feature type="domain" description="Chorismate-utilising enzyme C-terminal" evidence="7">
    <location>
        <begin position="128"/>
        <end position="381"/>
    </location>
</feature>
<feature type="compositionally biased region" description="Low complexity" evidence="6">
    <location>
        <begin position="401"/>
        <end position="423"/>
    </location>
</feature>
<comment type="catalytic activity">
    <reaction evidence="1">
        <text>chorismate = isochorismate</text>
        <dbReference type="Rhea" id="RHEA:18985"/>
        <dbReference type="ChEBI" id="CHEBI:29748"/>
        <dbReference type="ChEBI" id="CHEBI:29780"/>
        <dbReference type="EC" id="5.4.4.2"/>
    </reaction>
</comment>
<dbReference type="SUPFAM" id="SSF56322">
    <property type="entry name" value="ADC synthase"/>
    <property type="match status" value="1"/>
</dbReference>
<gene>
    <name evidence="8" type="ORF">H8K43_11260</name>
</gene>
<evidence type="ECO:0000256" key="4">
    <source>
        <dbReference type="ARBA" id="ARBA00023235"/>
    </source>
</evidence>
<evidence type="ECO:0000256" key="1">
    <source>
        <dbReference type="ARBA" id="ARBA00000799"/>
    </source>
</evidence>
<protein>
    <recommendedName>
        <fullName evidence="3">isochorismate synthase</fullName>
        <ecNumber evidence="3">5.4.4.2</ecNumber>
    </recommendedName>
    <alternativeName>
        <fullName evidence="5">Isochorismate mutase</fullName>
    </alternativeName>
</protein>
<keyword evidence="9" id="KW-1185">Reference proteome</keyword>
<dbReference type="NCBIfam" id="TIGR00543">
    <property type="entry name" value="isochor_syn"/>
    <property type="match status" value="1"/>
</dbReference>
<sequence>MLAFPSGARKDEHGANTESAVFQFMSAHRCVRATGVAEWITMPARAEGREPAQFQAHVQAALERARSRGIAHPIVIGALPFDLRQPVSLAIPQTVEFFKRQDQPAVAQSTQTNLPQATYARSVPEEIRFRQGVQQAIANFHFSDIRKVVLSRLLEVGLAENIDPAQLFARLLAQNPVGYQFRMRTANGAELIGASPELLLRKHAGRIYSNPLAGSARRQATPALDQQVSQDLLHSDKDLYEHSLVIEDLQRVMQTLCSELTVPATPSLISTASMWHLSTAIEGIPADPAMSVLELACQLHPTPALCGYPTQLARKLISLVEPFERGLFGGMVGWCDAEGEGEWAVSIRCGLVQEKQVQLFAGAGIVAASCPESEWAETQAKLQTMLNALGIDIQPAEKHSAAQQQTQQQTQQQQPQAADEVLV</sequence>
<comment type="caution">
    <text evidence="8">The sequence shown here is derived from an EMBL/GenBank/DDBJ whole genome shotgun (WGS) entry which is preliminary data.</text>
</comment>
<dbReference type="PANTHER" id="PTHR42839">
    <property type="entry name" value="ISOCHORISMATE SYNTHASE ENTC"/>
    <property type="match status" value="1"/>
</dbReference>
<dbReference type="InterPro" id="IPR004561">
    <property type="entry name" value="IsoChor_synthase"/>
</dbReference>
<evidence type="ECO:0000256" key="5">
    <source>
        <dbReference type="ARBA" id="ARBA00041564"/>
    </source>
</evidence>
<evidence type="ECO:0000313" key="9">
    <source>
        <dbReference type="Proteomes" id="UP000654304"/>
    </source>
</evidence>
<organism evidence="8 9">
    <name type="scientific">Undibacterium curvum</name>
    <dbReference type="NCBI Taxonomy" id="2762294"/>
    <lineage>
        <taxon>Bacteria</taxon>
        <taxon>Pseudomonadati</taxon>
        <taxon>Pseudomonadota</taxon>
        <taxon>Betaproteobacteria</taxon>
        <taxon>Burkholderiales</taxon>
        <taxon>Oxalobacteraceae</taxon>
        <taxon>Undibacterium</taxon>
    </lineage>
</organism>
<evidence type="ECO:0000256" key="6">
    <source>
        <dbReference type="SAM" id="MobiDB-lite"/>
    </source>
</evidence>
<accession>A0ABR7A608</accession>
<dbReference type="GO" id="GO:0008909">
    <property type="term" value="F:isochorismate synthase activity"/>
    <property type="evidence" value="ECO:0007669"/>
    <property type="project" value="UniProtKB-EC"/>
</dbReference>
<dbReference type="RefSeq" id="WP_186903923.1">
    <property type="nucleotide sequence ID" value="NZ_JACOGD010000005.1"/>
</dbReference>
<evidence type="ECO:0000259" key="7">
    <source>
        <dbReference type="Pfam" id="PF00425"/>
    </source>
</evidence>
<evidence type="ECO:0000313" key="8">
    <source>
        <dbReference type="EMBL" id="MBC3932256.1"/>
    </source>
</evidence>
<dbReference type="PANTHER" id="PTHR42839:SF2">
    <property type="entry name" value="ISOCHORISMATE SYNTHASE ENTC"/>
    <property type="match status" value="1"/>
</dbReference>
<feature type="region of interest" description="Disordered" evidence="6">
    <location>
        <begin position="397"/>
        <end position="423"/>
    </location>
</feature>
<dbReference type="Proteomes" id="UP000654304">
    <property type="component" value="Unassembled WGS sequence"/>
</dbReference>